<name>A0A7I9VRK6_9BACT</name>
<evidence type="ECO:0000313" key="9">
    <source>
        <dbReference type="Proteomes" id="UP000503640"/>
    </source>
</evidence>
<dbReference type="GO" id="GO:0044205">
    <property type="term" value="P:'de novo' UMP biosynthetic process"/>
    <property type="evidence" value="ECO:0007669"/>
    <property type="project" value="UniProtKB-UniPathway"/>
</dbReference>
<keyword evidence="4" id="KW-0288">FMN</keyword>
<dbReference type="InterPro" id="IPR050074">
    <property type="entry name" value="DHO_dehydrogenase"/>
</dbReference>
<dbReference type="GO" id="GO:0005737">
    <property type="term" value="C:cytoplasm"/>
    <property type="evidence" value="ECO:0007669"/>
    <property type="project" value="InterPro"/>
</dbReference>
<gene>
    <name evidence="8" type="ORF">AMYX_38150</name>
</gene>
<dbReference type="NCBIfam" id="NF005741">
    <property type="entry name" value="PRK07565.1"/>
    <property type="match status" value="1"/>
</dbReference>
<organism evidence="8 9">
    <name type="scientific">Anaeromyxobacter diazotrophicus</name>
    <dbReference type="NCBI Taxonomy" id="2590199"/>
    <lineage>
        <taxon>Bacteria</taxon>
        <taxon>Pseudomonadati</taxon>
        <taxon>Myxococcota</taxon>
        <taxon>Myxococcia</taxon>
        <taxon>Myxococcales</taxon>
        <taxon>Cystobacterineae</taxon>
        <taxon>Anaeromyxobacteraceae</taxon>
        <taxon>Anaeromyxobacter</taxon>
    </lineage>
</organism>
<dbReference type="InterPro" id="IPR013785">
    <property type="entry name" value="Aldolase_TIM"/>
</dbReference>
<evidence type="ECO:0000256" key="2">
    <source>
        <dbReference type="ARBA" id="ARBA00004725"/>
    </source>
</evidence>
<dbReference type="RefSeq" id="WP_176068225.1">
    <property type="nucleotide sequence ID" value="NZ_BJTG01000010.1"/>
</dbReference>
<dbReference type="PIRSF" id="PIRSF000164">
    <property type="entry name" value="DHO_oxidase"/>
    <property type="match status" value="1"/>
</dbReference>
<dbReference type="InterPro" id="IPR005720">
    <property type="entry name" value="Dihydroorotate_DH_cat"/>
</dbReference>
<sequence length="329" mass="35628">MADLTTSYLGLSLPSPLLLASSSLSNRVENFQLAEESGAGAVVLRSLFEEQLEAAESALQEALSLGEGLGAESTRSFFPSQRIGPVEYLQLVSRAKRAVRIPVIGSVNCVAAGSWSAYARQVVEAGADALEVNLYAVQADPELSAGEVEARYEEVVASIVQTVRVPVSVKLSPYFTSLAHFVRRLDRAGAKGYVLFNRFLQPDISLERMSLQNVMPPSEPHEMLPSLRWIALLYGRTPADLAASTGVHDAGAVVKQLLAGAAVVQLASALMKHGIPYLATLREGLEDWMDRRGFSDLSDFRGTLSQRVIRDPGAFERAQYVHLILSQNG</sequence>
<dbReference type="SUPFAM" id="SSF51395">
    <property type="entry name" value="FMN-linked oxidoreductases"/>
    <property type="match status" value="1"/>
</dbReference>
<comment type="cofactor">
    <cofactor evidence="1">
        <name>FMN</name>
        <dbReference type="ChEBI" id="CHEBI:58210"/>
    </cofactor>
</comment>
<keyword evidence="5" id="KW-0665">Pyrimidine biosynthesis</keyword>
<comment type="pathway">
    <text evidence="2">Pyrimidine metabolism; UMP biosynthesis via de novo pathway.</text>
</comment>
<dbReference type="Pfam" id="PF01180">
    <property type="entry name" value="DHO_dh"/>
    <property type="match status" value="1"/>
</dbReference>
<dbReference type="InterPro" id="IPR012135">
    <property type="entry name" value="Dihydroorotate_DH_1_2"/>
</dbReference>
<dbReference type="PANTHER" id="PTHR48109">
    <property type="entry name" value="DIHYDROOROTATE DEHYDROGENASE (QUINONE), MITOCHONDRIAL-RELATED"/>
    <property type="match status" value="1"/>
</dbReference>
<dbReference type="GO" id="GO:0004152">
    <property type="term" value="F:dihydroorotate dehydrogenase activity"/>
    <property type="evidence" value="ECO:0007669"/>
    <property type="project" value="InterPro"/>
</dbReference>
<dbReference type="AlphaFoldDB" id="A0A7I9VRK6"/>
<dbReference type="PANTHER" id="PTHR48109:SF3">
    <property type="entry name" value="SLL0744 PROTEIN"/>
    <property type="match status" value="1"/>
</dbReference>
<dbReference type="EMBL" id="BJTG01000010">
    <property type="protein sequence ID" value="GEJ59074.1"/>
    <property type="molecule type" value="Genomic_DNA"/>
</dbReference>
<comment type="caution">
    <text evidence="8">The sequence shown here is derived from an EMBL/GenBank/DDBJ whole genome shotgun (WGS) entry which is preliminary data.</text>
</comment>
<feature type="domain" description="Dihydroorotate dehydrogenase catalytic" evidence="7">
    <location>
        <begin position="93"/>
        <end position="289"/>
    </location>
</feature>
<proteinExistence type="predicted"/>
<evidence type="ECO:0000313" key="8">
    <source>
        <dbReference type="EMBL" id="GEJ59074.1"/>
    </source>
</evidence>
<keyword evidence="3" id="KW-0285">Flavoprotein</keyword>
<keyword evidence="9" id="KW-1185">Reference proteome</keyword>
<evidence type="ECO:0000256" key="5">
    <source>
        <dbReference type="ARBA" id="ARBA00022975"/>
    </source>
</evidence>
<protein>
    <submittedName>
        <fullName evidence="8">Dihydroorotate dehydrogenase</fullName>
    </submittedName>
</protein>
<evidence type="ECO:0000256" key="6">
    <source>
        <dbReference type="ARBA" id="ARBA00023002"/>
    </source>
</evidence>
<evidence type="ECO:0000256" key="4">
    <source>
        <dbReference type="ARBA" id="ARBA00022643"/>
    </source>
</evidence>
<dbReference type="Gene3D" id="3.20.20.70">
    <property type="entry name" value="Aldolase class I"/>
    <property type="match status" value="1"/>
</dbReference>
<reference evidence="9" key="1">
    <citation type="journal article" date="2020" name="Appl. Environ. Microbiol.">
        <title>Diazotrophic Anaeromyxobacter Isolates from Soils.</title>
        <authorList>
            <person name="Masuda Y."/>
            <person name="Yamanaka H."/>
            <person name="Xu Z.X."/>
            <person name="Shiratori Y."/>
            <person name="Aono T."/>
            <person name="Amachi S."/>
            <person name="Senoo K."/>
            <person name="Itoh H."/>
        </authorList>
    </citation>
    <scope>NUCLEOTIDE SEQUENCE [LARGE SCALE GENOMIC DNA]</scope>
    <source>
        <strain evidence="9">R267</strain>
    </source>
</reference>
<evidence type="ECO:0000256" key="3">
    <source>
        <dbReference type="ARBA" id="ARBA00022630"/>
    </source>
</evidence>
<dbReference type="Proteomes" id="UP000503640">
    <property type="component" value="Unassembled WGS sequence"/>
</dbReference>
<evidence type="ECO:0000256" key="1">
    <source>
        <dbReference type="ARBA" id="ARBA00001917"/>
    </source>
</evidence>
<accession>A0A7I9VRK6</accession>
<dbReference type="GO" id="GO:0006207">
    <property type="term" value="P:'de novo' pyrimidine nucleobase biosynthetic process"/>
    <property type="evidence" value="ECO:0007669"/>
    <property type="project" value="TreeGrafter"/>
</dbReference>
<keyword evidence="6" id="KW-0560">Oxidoreductase</keyword>
<evidence type="ECO:0000259" key="7">
    <source>
        <dbReference type="Pfam" id="PF01180"/>
    </source>
</evidence>
<dbReference type="UniPathway" id="UPA00070"/>